<keyword evidence="3" id="KW-0548">Nucleotidyltransferase</keyword>
<dbReference type="InterPro" id="IPR051083">
    <property type="entry name" value="GrpII_Intron_Splice-Mob/Def"/>
</dbReference>
<feature type="domain" description="Reverse transcriptase" evidence="2">
    <location>
        <begin position="1"/>
        <end position="239"/>
    </location>
</feature>
<keyword evidence="4" id="KW-1185">Reference proteome</keyword>
<dbReference type="AlphaFoldDB" id="A0A9X1DAW7"/>
<dbReference type="PANTHER" id="PTHR34047:SF8">
    <property type="entry name" value="PROTEIN YKFC"/>
    <property type="match status" value="1"/>
</dbReference>
<sequence length="344" mass="38194">MGAFIPKGLLAIAKPKPGGGNRIICVPTIADRVLQFALLAEFRESLEKRGLLNPVSFGLIRGANRTVKDARTRALALRTSHGWVYKADIEKFFDNIPRDAVRKAATAIIPQRSLHKVILPFIDTEIEDGFDPDWKEIVKKAGIVPGKGVRQGMPLSPYFAGMILKDLDQSIQKRGIPAIRYVDDIVAFFSSKKKCDEFHSFLQELLDKIGLSVGNVGAADSKTRIYEPHQSASFLGMEIFRHSDSNYRLRISEACIQNIGAKFARTEDIDTLLQKKITLPRLGGFLDAMESGYLQAYEGADNHGELVGEVRRMKAASLAITLEQALGEQVAKLGRKERRFLGIE</sequence>
<protein>
    <submittedName>
        <fullName evidence="3">Reverse transcriptase/maturase family protein</fullName>
    </submittedName>
</protein>
<dbReference type="PANTHER" id="PTHR34047">
    <property type="entry name" value="NUCLEAR INTRON MATURASE 1, MITOCHONDRIAL-RELATED"/>
    <property type="match status" value="1"/>
</dbReference>
<gene>
    <name evidence="3" type="ORF">KK488_06410</name>
</gene>
<dbReference type="EMBL" id="JAHGAW010000004">
    <property type="protein sequence ID" value="MBT2186579.1"/>
    <property type="molecule type" value="Genomic_DNA"/>
</dbReference>
<accession>A0A9X1DAW7</accession>
<dbReference type="Proteomes" id="UP001138757">
    <property type="component" value="Unassembled WGS sequence"/>
</dbReference>
<dbReference type="CDD" id="cd01651">
    <property type="entry name" value="RT_G2_intron"/>
    <property type="match status" value="1"/>
</dbReference>
<dbReference type="GO" id="GO:0003964">
    <property type="term" value="F:RNA-directed DNA polymerase activity"/>
    <property type="evidence" value="ECO:0007669"/>
    <property type="project" value="UniProtKB-KW"/>
</dbReference>
<dbReference type="Pfam" id="PF00078">
    <property type="entry name" value="RVT_1"/>
    <property type="match status" value="1"/>
</dbReference>
<evidence type="ECO:0000313" key="3">
    <source>
        <dbReference type="EMBL" id="MBT2186579.1"/>
    </source>
</evidence>
<evidence type="ECO:0000259" key="2">
    <source>
        <dbReference type="PROSITE" id="PS50878"/>
    </source>
</evidence>
<dbReference type="InterPro" id="IPR000477">
    <property type="entry name" value="RT_dom"/>
</dbReference>
<proteinExistence type="inferred from homology"/>
<keyword evidence="3" id="KW-0808">Transferase</keyword>
<name>A0A9X1DAW7_9SPHN</name>
<dbReference type="RefSeq" id="WP_214622340.1">
    <property type="nucleotide sequence ID" value="NZ_JAHGAW010000004.1"/>
</dbReference>
<dbReference type="PROSITE" id="PS50878">
    <property type="entry name" value="RT_POL"/>
    <property type="match status" value="1"/>
</dbReference>
<evidence type="ECO:0000313" key="4">
    <source>
        <dbReference type="Proteomes" id="UP001138757"/>
    </source>
</evidence>
<dbReference type="SUPFAM" id="SSF56672">
    <property type="entry name" value="DNA/RNA polymerases"/>
    <property type="match status" value="1"/>
</dbReference>
<comment type="caution">
    <text evidence="3">The sequence shown here is derived from an EMBL/GenBank/DDBJ whole genome shotgun (WGS) entry which is preliminary data.</text>
</comment>
<evidence type="ECO:0000256" key="1">
    <source>
        <dbReference type="ARBA" id="ARBA00034120"/>
    </source>
</evidence>
<reference evidence="3" key="1">
    <citation type="submission" date="2021-05" db="EMBL/GenBank/DDBJ databases">
        <title>Genome of Sphingobium sp. strain.</title>
        <authorList>
            <person name="Fan R."/>
        </authorList>
    </citation>
    <scope>NUCLEOTIDE SEQUENCE</scope>
    <source>
        <strain evidence="3">H33</strain>
    </source>
</reference>
<comment type="similarity">
    <text evidence="1">Belongs to the bacterial reverse transcriptase family.</text>
</comment>
<organism evidence="3 4">
    <name type="scientific">Sphingobium nicotianae</name>
    <dbReference type="NCBI Taxonomy" id="2782607"/>
    <lineage>
        <taxon>Bacteria</taxon>
        <taxon>Pseudomonadati</taxon>
        <taxon>Pseudomonadota</taxon>
        <taxon>Alphaproteobacteria</taxon>
        <taxon>Sphingomonadales</taxon>
        <taxon>Sphingomonadaceae</taxon>
        <taxon>Sphingobium</taxon>
    </lineage>
</organism>
<keyword evidence="3" id="KW-0695">RNA-directed DNA polymerase</keyword>
<dbReference type="InterPro" id="IPR043502">
    <property type="entry name" value="DNA/RNA_pol_sf"/>
</dbReference>